<evidence type="ECO:0000256" key="5">
    <source>
        <dbReference type="PROSITE-ProRule" id="PRU00309"/>
    </source>
</evidence>
<sequence length="3794" mass="422336">MGSVLNFARVSSPSAPHHRKRVRNRGGTAQRCSSGTWPTGIGSRGEEKAACLQGLQRSIMPHCFANGCKNHSDQNPFVTFHAIPKDPALVKAWTNCCSIDGVEDLVNSVLLDTTQEYYLCSEHIDTSALVFSAKNICLSSECRQQQVNYESELLPIDVQPDHLDQSVQPFHLDTRPQQVTHEPHLPSTDCRPHQVTHGPQAVFVDTEPEQVSNGSQPPAGESGSEHITKESKTLSRDWTLQKVTHYLQLNPLESTPHQEDCDMQHMPVDIKPQQVTFCCQPTSEDCAPQQITHDSQNLHLGSKSKQGVNETQILPLGCHSQHTMLDSKTIYLDTRLQDVDQKSKFLLPDHSTQCDNHNSQFVSVECKSQQVQSNTPSLFLPHRAHLLDHNYQSFSVDYRLHPADYESQSRPLVSTQHTKHDSHLLCTDCGSQHNNLESHSPSKGYRLQHMKHTSLPLSDSKSQLVNHDSPVNSMECWLQPPNDKSWSPPVDCETYHVNQDSQSLPLASTQHQISHGTKSLPMDCTTKKVKYESHLLPEDSTAQSLTQESHSLSMDSGLQENDTVKQCRPMDGTLNQVNCDVQMIHLDCSTQQKSCDSRSFSVDSKHSPLQRDSQSLNMDCKAASIDHNYQTLSADCSAEVVNYDSQSPGMDFRPRFVAQGSETISMNYSKQHVDYKSKSSSVDCKLKTMYHAVPTQTVDSRLPPVKLEFQAPFLDSILQCVKYESQSQNVSPGPQFTNHEPLVLLDSKPLPINDQSHSLSTDCRPVATNLNSHSPTTNCNIFHMDSDSLVLSKGSIPTCINNESLEAARESKQQSKDCKSQSMTTESCEKPINFEAQFMVLGHHSQVQEPQLMPCKSRQLPNDGEPVFMASTSRRQSKDVESSLEPIEQESQSMSVKISDVSMDQEPQTMCFESSLLPLNRESQSMAVTNRHQCLDVELQLMPLNSTQQSMHPKPQCMPKDTESQSIHIENKQLHSDNEHQSLPVNSGQQPKGPIAQSISIKSRPQSMDIESHLIPVENRQQPVDVESQLMPTETRQQSIPILSRQQCVKTDPNSMPIKSGQQPVDGESPSTFITAEHQSMDADPQSMPIEHTQQPLVSEIQSMPITSNQQSINVEPQCMPIKNSHQPIYPESQPIANEKRFLSMDDDEHIENGHQLINCKPQSMPVATRQQSMDAELQPLLIENRQQPNGPNPQCIPVKSRQLLVEADFKSMHNEGRKLQISGKPLGCCQGPNNCDPQSTPIVIQKQSVHHDGEFQLKPNENKHESLCNEPHSMVIDNRWKTIEFESQTMPPESSQESMDDETEFEHSMNVEIRQQGRKDEPHSVPVGRRLQPIDSQLQTISIDRKRKAIDLEPEDLPSQRKHQTMEHKHQAMLIESCQELLKSEPQNIYVESKQVVVDGGSQYVSMESRQETVDLEPQAIPNKSKLLTVGPAHLSIHMGNGHDPQPIDDKHQCISVVKEPQAMPFDNRQQSMYQESCSTPIQCKQQLVDLHPQSIAIHSKWNQMGSGLIECRQKPINPGPQFIPMKSSLLQMNPDPQSILVETRRQPKNLVLQSIPVERRQQPIETEPQSLYTESSQQPHYHEAKLINDENTLQPIDPEPHSLVFKSKMSSIDPEHLSMHMEIFQLPILDHQYTSMHSSHRPMYHEPQTLPIENRQVLLPQKALSAPIKCTQQLMDTEPQPQDIQSRLEVTGMFSGSEPTEVREQSRNPGPLCLTVESKQQIIDHDLQPINVESRQQLTGPDPQSIPPESEAPTMDPKYHSIYKENRQQPIDDEHQSIPMDSRWHPTVKEPQAMAIDNTPQPIYQERCFTHIKCKQQLRNLEPQPVDNQSKQNQVDMHSGPRPIESSQQHMNPDPQSLPMNNRQQPISPNNRSIPVKSRPQSTDHVPESPLIKSTQHHIEGDSHSRPFEGKQQLVPELVSIEVEPNPIEPQPEDMPIKSRLQAMDADIQLIPIKSVQHHEQSELPSSHPERRKMPGGPELQFAQIETKLLLEEDTQDSPIKSKQLPMCNEPEAICAGSSEQPKDHEHQSMPWKNSSHPVDKVSLQVPSKSSEPALTSDPQSLPFGNRQQHMDSNTEYKPLVCQSQPEDKDPQFRAFVNSQQPVDQQLQSFCVTCRHQYMHHEPKALPMGCKPQNVKSLQLQSHHTDCKSTHSELSLNPDADCSLAKDSTLQPCDCTIGNLQECSGGQADPSVQEQLEMSTGLQASSFNVPAASSQLPSPGLQPQLKQEQKPQKETLPSACLSQCTSHNMCRTPQPLVNQIVLNFLEQQKPSPREHESSPCASQCTSQSACHNAPPVVKQIVVIFLEQQKEGMSENPESPLISQCTSQTVYSIPHSGGNQDLIARLLKHVKHPKDESQERPCSSSCTVHKCPSPKLEVKQSPENLTVQLKKELNLVLEGPDASQKGMSHDLDTLPVEHSTSQHEKQHVETFFPTQESLESTNYSQKPWEEQQSITFEDIAICFSKEEWEILEDWQKTLYKDVMKDSYDALVFIDCPVPKPGILSWIHQQHNWECDRPGIWNEREATSRSSCVSSLGGNEWLKLNHDACEDFIMDPDMQDICAPSDGDVSVADTSFPYLVTCQSSLSSLSNSSTPNQTLPRDHERGTPVIGAKNTHEEELHTSRVSDPSGPVAHMKEIPASKPSPCNTPARTSTPSTIRQEGEIMRPESGRKRLSGEMVPECSTHLPGLVHGTRVGPVASPCVETPRPGSGLGWGELGGGRTPETVVKRSSTDTVLQFVPYLSGKAEHLKKMPAYVRNPPASSAPPTNFMSMEKEPRRLETGVKRPFREDPGPGKSPLHGLVSCLNDISVGRLSPHKVTATGRRGREWRKPEVSVRQLNEEAEAAPDTAQLPALINCLKKTPVHLMSPAQMSGASLSPRQRESRRADVGLKPLYDEAEVTPSSPSLLSNSTSLSKKPPVNLPSLSTSITSSTFSPAFRDPQRTEMDSNRQQPNETTRGSPSYSPGFLRGAMIASPRMPSLVTSSTATGASPGFREMRRLEMASRRPQVDAVTSSSFANPPGTMRYSTSQLGSTVTSTTSSSFVTGFRDQRRLDTVNNRPYLDVRAEIEASNAHLQSLANCWKEIPAYRHSPSQVLNTRGEASTVAAEKEVRRPDVGTKRSYMEAESPPDLASRMMKKQLPTPSQSPTSSRSSPSMSPGGREPRRPERDVTVGNTHLHGLMNCLKDIPLNRSSMTCPAPITPPHVASGKASSIGFSPASSKAGSAANRFSAAVPSSMCPTGIRHEDGQQRRPEMGARRVNPDGSISVSSGRGDEEQRRPHAGVRRLQTGVTTGSSSEKHLQEMPSPQHDNSIGTIRRHNTGSESSRSLVRSNQGLKKWCRTGLCLHPVKNPGEDIGGQSPVALPHNLAGASSLPSTERAQEAAEGRMPSVEDREKMIHHYSLPNWLRTSKNREGVATPGLAGDASSNSHLHGLMKLTRHLPVSESSASSRTMQEIALGMVDRRPMRRSQVAFSNEASPLRELNDSNAGSGDSVMSDDNSWSSENAEPSYSAISRLQKVVSGFSENECISPFTAVKPSAASRSVQEASTRRMYDRREAGQASSLPEQMDSLKAARDSFLGDGRNWPSQKVPDRKQNSSSTPMSDSHCIDLTEEEELARVLTKPVRLPQAAESESRPAEYIRNVDFCGPPVSSSQCIDLTEDEDMVCDPPKAKTSTPKEDTQGSPAPENMISPVNKHLSGLEKLLKEVPMMELGNFSNISNKYARNVNWRPKNSPSNEPQELDKTKDESEMLCGGNHGESASEGHQRNRRIHAPLHTRKQSPSKHRLNSRPKGDDNP</sequence>
<feature type="compositionally biased region" description="Basic and acidic residues" evidence="6">
    <location>
        <begin position="3377"/>
        <end position="3388"/>
    </location>
</feature>
<dbReference type="SMART" id="SM01258">
    <property type="entry name" value="KRBA1"/>
    <property type="match status" value="4"/>
</dbReference>
<dbReference type="GO" id="GO:0006355">
    <property type="term" value="P:regulation of DNA-templated transcription"/>
    <property type="evidence" value="ECO:0007669"/>
    <property type="project" value="InterPro"/>
</dbReference>
<feature type="compositionally biased region" description="Basic and acidic residues" evidence="6">
    <location>
        <begin position="1959"/>
        <end position="1975"/>
    </location>
</feature>
<feature type="compositionally biased region" description="Polar residues" evidence="6">
    <location>
        <begin position="1828"/>
        <end position="1838"/>
    </location>
</feature>
<feature type="compositionally biased region" description="Basic and acidic residues" evidence="6">
    <location>
        <begin position="2660"/>
        <end position="2675"/>
    </location>
</feature>
<feature type="compositionally biased region" description="Low complexity" evidence="6">
    <location>
        <begin position="3026"/>
        <end position="3039"/>
    </location>
</feature>
<dbReference type="InterPro" id="IPR006612">
    <property type="entry name" value="THAP_Znf"/>
</dbReference>
<dbReference type="GO" id="GO:0003677">
    <property type="term" value="F:DNA binding"/>
    <property type="evidence" value="ECO:0007669"/>
    <property type="project" value="UniProtKB-UniRule"/>
</dbReference>
<protein>
    <submittedName>
        <fullName evidence="9">Uncharacterized protein</fullName>
    </submittedName>
</protein>
<feature type="compositionally biased region" description="Polar residues" evidence="6">
    <location>
        <begin position="981"/>
        <end position="990"/>
    </location>
</feature>
<dbReference type="InterPro" id="IPR001909">
    <property type="entry name" value="KRAB"/>
</dbReference>
<dbReference type="PROSITE" id="PS50950">
    <property type="entry name" value="ZF_THAP"/>
    <property type="match status" value="1"/>
</dbReference>
<feature type="compositionally biased region" description="Gly residues" evidence="6">
    <location>
        <begin position="2710"/>
        <end position="2721"/>
    </location>
</feature>
<feature type="region of interest" description="Disordered" evidence="6">
    <location>
        <begin position="3369"/>
        <end position="3388"/>
    </location>
</feature>
<dbReference type="Pfam" id="PF15287">
    <property type="entry name" value="KRBA1"/>
    <property type="match status" value="4"/>
</dbReference>
<dbReference type="Proteomes" id="UP001066276">
    <property type="component" value="Chromosome 10"/>
</dbReference>
<feature type="region of interest" description="Disordered" evidence="6">
    <location>
        <begin position="1823"/>
        <end position="1892"/>
    </location>
</feature>
<feature type="region of interest" description="Disordered" evidence="6">
    <location>
        <begin position="871"/>
        <end position="893"/>
    </location>
</feature>
<evidence type="ECO:0000313" key="10">
    <source>
        <dbReference type="Proteomes" id="UP001066276"/>
    </source>
</evidence>
<dbReference type="SUPFAM" id="SSF109640">
    <property type="entry name" value="KRAB domain (Kruppel-associated box)"/>
    <property type="match status" value="1"/>
</dbReference>
<name>A0AAV7M4Q1_PLEWA</name>
<dbReference type="SUPFAM" id="SSF57716">
    <property type="entry name" value="Glucocorticoid receptor-like (DNA-binding domain)"/>
    <property type="match status" value="1"/>
</dbReference>
<feature type="domain" description="KRAB" evidence="7">
    <location>
        <begin position="2455"/>
        <end position="2525"/>
    </location>
</feature>
<feature type="region of interest" description="Disordered" evidence="6">
    <location>
        <begin position="3092"/>
        <end position="3168"/>
    </location>
</feature>
<proteinExistence type="predicted"/>
<keyword evidence="3" id="KW-0862">Zinc</keyword>
<evidence type="ECO:0000256" key="2">
    <source>
        <dbReference type="ARBA" id="ARBA00022771"/>
    </source>
</evidence>
<dbReference type="Pfam" id="PF05485">
    <property type="entry name" value="THAP"/>
    <property type="match status" value="1"/>
</dbReference>
<keyword evidence="1" id="KW-0479">Metal-binding</keyword>
<evidence type="ECO:0000259" key="8">
    <source>
        <dbReference type="PROSITE" id="PS50950"/>
    </source>
</evidence>
<feature type="compositionally biased region" description="Polar residues" evidence="6">
    <location>
        <begin position="2948"/>
        <end position="2962"/>
    </location>
</feature>
<evidence type="ECO:0000313" key="9">
    <source>
        <dbReference type="EMBL" id="KAJ1098790.1"/>
    </source>
</evidence>
<feature type="compositionally biased region" description="Basic and acidic residues" evidence="6">
    <location>
        <begin position="3241"/>
        <end position="3259"/>
    </location>
</feature>
<comment type="caution">
    <text evidence="9">The sequence shown here is derived from an EMBL/GenBank/DDBJ whole genome shotgun (WGS) entry which is preliminary data.</text>
</comment>
<feature type="region of interest" description="Disordered" evidence="6">
    <location>
        <begin position="2016"/>
        <end position="2073"/>
    </location>
</feature>
<feature type="compositionally biased region" description="Basic and acidic residues" evidence="6">
    <location>
        <begin position="3106"/>
        <end position="3122"/>
    </location>
</feature>
<feature type="compositionally biased region" description="Basic and acidic residues" evidence="6">
    <location>
        <begin position="2614"/>
        <end position="2624"/>
    </location>
</feature>
<feature type="region of interest" description="Disordered" evidence="6">
    <location>
        <begin position="2706"/>
        <end position="2725"/>
    </location>
</feature>
<feature type="region of interest" description="Disordered" evidence="6">
    <location>
        <begin position="1561"/>
        <end position="1582"/>
    </location>
</feature>
<evidence type="ECO:0000256" key="4">
    <source>
        <dbReference type="ARBA" id="ARBA00023125"/>
    </source>
</evidence>
<feature type="region of interest" description="Disordered" evidence="6">
    <location>
        <begin position="979"/>
        <end position="1006"/>
    </location>
</feature>
<feature type="compositionally biased region" description="Low complexity" evidence="6">
    <location>
        <begin position="3140"/>
        <end position="3159"/>
    </location>
</feature>
<feature type="region of interest" description="Disordered" evidence="6">
    <location>
        <begin position="1958"/>
        <end position="1979"/>
    </location>
</feature>
<dbReference type="InterPro" id="IPR050169">
    <property type="entry name" value="Krueppel_C2H2_ZnF"/>
</dbReference>
<keyword evidence="10" id="KW-1185">Reference proteome</keyword>
<dbReference type="GO" id="GO:0008270">
    <property type="term" value="F:zinc ion binding"/>
    <property type="evidence" value="ECO:0007669"/>
    <property type="project" value="UniProtKB-KW"/>
</dbReference>
<feature type="domain" description="THAP-type" evidence="8">
    <location>
        <begin position="60"/>
        <end position="158"/>
    </location>
</feature>
<feature type="region of interest" description="Disordered" evidence="6">
    <location>
        <begin position="2892"/>
        <end position="2969"/>
    </location>
</feature>
<feature type="compositionally biased region" description="Polar residues" evidence="6">
    <location>
        <begin position="997"/>
        <end position="1006"/>
    </location>
</feature>
<dbReference type="PANTHER" id="PTHR23232:SF117">
    <property type="entry name" value="KRAB DOMAIN-CONTAINING PROTEIN"/>
    <property type="match status" value="1"/>
</dbReference>
<evidence type="ECO:0000256" key="6">
    <source>
        <dbReference type="SAM" id="MobiDB-lite"/>
    </source>
</evidence>
<feature type="compositionally biased region" description="Basic and acidic residues" evidence="6">
    <location>
        <begin position="3546"/>
        <end position="3556"/>
    </location>
</feature>
<dbReference type="SMART" id="SM00349">
    <property type="entry name" value="KRAB"/>
    <property type="match status" value="1"/>
</dbReference>
<gene>
    <name evidence="9" type="ORF">NDU88_003897</name>
</gene>
<feature type="compositionally biased region" description="Polar residues" evidence="6">
    <location>
        <begin position="2047"/>
        <end position="2062"/>
    </location>
</feature>
<accession>A0AAV7M4Q1</accession>
<dbReference type="Pfam" id="PF01352">
    <property type="entry name" value="KRAB"/>
    <property type="match status" value="1"/>
</dbReference>
<feature type="region of interest" description="Disordered" evidence="6">
    <location>
        <begin position="3470"/>
        <end position="3504"/>
    </location>
</feature>
<feature type="region of interest" description="Disordered" evidence="6">
    <location>
        <begin position="2586"/>
        <end position="2675"/>
    </location>
</feature>
<dbReference type="Gene3D" id="6.10.140.140">
    <property type="match status" value="1"/>
</dbReference>
<feature type="compositionally biased region" description="Basic residues" evidence="6">
    <location>
        <begin position="3764"/>
        <end position="3786"/>
    </location>
</feature>
<feature type="compositionally biased region" description="Polar residues" evidence="6">
    <location>
        <begin position="3494"/>
        <end position="3504"/>
    </location>
</feature>
<feature type="compositionally biased region" description="Polar residues" evidence="6">
    <location>
        <begin position="2644"/>
        <end position="2659"/>
    </location>
</feature>
<dbReference type="EMBL" id="JANPWB010000014">
    <property type="protein sequence ID" value="KAJ1098790.1"/>
    <property type="molecule type" value="Genomic_DNA"/>
</dbReference>
<dbReference type="InterPro" id="IPR036051">
    <property type="entry name" value="KRAB_dom_sf"/>
</dbReference>
<dbReference type="InterPro" id="IPR029317">
    <property type="entry name" value="KRBA1_rpt"/>
</dbReference>
<feature type="compositionally biased region" description="Polar residues" evidence="6">
    <location>
        <begin position="1847"/>
        <end position="1886"/>
    </location>
</feature>
<feature type="region of interest" description="Disordered" evidence="6">
    <location>
        <begin position="208"/>
        <end position="233"/>
    </location>
</feature>
<organism evidence="9 10">
    <name type="scientific">Pleurodeles waltl</name>
    <name type="common">Iberian ribbed newt</name>
    <dbReference type="NCBI Taxonomy" id="8319"/>
    <lineage>
        <taxon>Eukaryota</taxon>
        <taxon>Metazoa</taxon>
        <taxon>Chordata</taxon>
        <taxon>Craniata</taxon>
        <taxon>Vertebrata</taxon>
        <taxon>Euteleostomi</taxon>
        <taxon>Amphibia</taxon>
        <taxon>Batrachia</taxon>
        <taxon>Caudata</taxon>
        <taxon>Salamandroidea</taxon>
        <taxon>Salamandridae</taxon>
        <taxon>Pleurodelinae</taxon>
        <taxon>Pleurodeles</taxon>
    </lineage>
</organism>
<feature type="compositionally biased region" description="Polar residues" evidence="6">
    <location>
        <begin position="1565"/>
        <end position="1581"/>
    </location>
</feature>
<feature type="region of interest" description="Disordered" evidence="6">
    <location>
        <begin position="3230"/>
        <end position="3327"/>
    </location>
</feature>
<evidence type="ECO:0000259" key="7">
    <source>
        <dbReference type="PROSITE" id="PS50805"/>
    </source>
</evidence>
<dbReference type="PROSITE" id="PS50805">
    <property type="entry name" value="KRAB"/>
    <property type="match status" value="1"/>
</dbReference>
<dbReference type="PANTHER" id="PTHR23232">
    <property type="entry name" value="KRAB DOMAIN C2H2 ZINC FINGER"/>
    <property type="match status" value="1"/>
</dbReference>
<feature type="region of interest" description="Disordered" evidence="6">
    <location>
        <begin position="3534"/>
        <end position="3603"/>
    </location>
</feature>
<keyword evidence="2 5" id="KW-0863">Zinc-finger</keyword>
<feature type="compositionally biased region" description="Low complexity" evidence="6">
    <location>
        <begin position="2900"/>
        <end position="2934"/>
    </location>
</feature>
<reference evidence="9" key="1">
    <citation type="journal article" date="2022" name="bioRxiv">
        <title>Sequencing and chromosome-scale assembly of the giantPleurodeles waltlgenome.</title>
        <authorList>
            <person name="Brown T."/>
            <person name="Elewa A."/>
            <person name="Iarovenko S."/>
            <person name="Subramanian E."/>
            <person name="Araus A.J."/>
            <person name="Petzold A."/>
            <person name="Susuki M."/>
            <person name="Suzuki K.-i.T."/>
            <person name="Hayashi T."/>
            <person name="Toyoda A."/>
            <person name="Oliveira C."/>
            <person name="Osipova E."/>
            <person name="Leigh N.D."/>
            <person name="Simon A."/>
            <person name="Yun M.H."/>
        </authorList>
    </citation>
    <scope>NUCLEOTIDE SEQUENCE</scope>
    <source>
        <strain evidence="9">20211129_DDA</strain>
        <tissue evidence="9">Liver</tissue>
    </source>
</reference>
<feature type="region of interest" description="Disordered" evidence="6">
    <location>
        <begin position="3724"/>
        <end position="3794"/>
    </location>
</feature>
<evidence type="ECO:0000256" key="3">
    <source>
        <dbReference type="ARBA" id="ARBA00022833"/>
    </source>
</evidence>
<feature type="region of interest" description="Disordered" evidence="6">
    <location>
        <begin position="9"/>
        <end position="44"/>
    </location>
</feature>
<evidence type="ECO:0000256" key="1">
    <source>
        <dbReference type="ARBA" id="ARBA00022723"/>
    </source>
</evidence>
<keyword evidence="4 5" id="KW-0238">DNA-binding</keyword>
<feature type="compositionally biased region" description="Basic and acidic residues" evidence="6">
    <location>
        <begin position="223"/>
        <end position="233"/>
    </location>
</feature>
<feature type="region of interest" description="Disordered" evidence="6">
    <location>
        <begin position="1737"/>
        <end position="1758"/>
    </location>
</feature>
<feature type="region of interest" description="Disordered" evidence="6">
    <location>
        <begin position="2211"/>
        <end position="2234"/>
    </location>
</feature>
<dbReference type="CDD" id="cd07765">
    <property type="entry name" value="KRAB_A-box"/>
    <property type="match status" value="1"/>
</dbReference>
<feature type="region of interest" description="Disordered" evidence="6">
    <location>
        <begin position="3002"/>
        <end position="3039"/>
    </location>
</feature>
<feature type="region of interest" description="Disordered" evidence="6">
    <location>
        <begin position="3663"/>
        <end position="3690"/>
    </location>
</feature>